<keyword evidence="3" id="KW-0808">Transferase</keyword>
<reference evidence="3 4" key="1">
    <citation type="journal article" date="2014" name="Am. J. Bot.">
        <title>Genome assembly and annotation for red clover (Trifolium pratense; Fabaceae).</title>
        <authorList>
            <person name="Istvanek J."/>
            <person name="Jaros M."/>
            <person name="Krenek A."/>
            <person name="Repkova J."/>
        </authorList>
    </citation>
    <scope>NUCLEOTIDE SEQUENCE [LARGE SCALE GENOMIC DNA]</scope>
    <source>
        <strain evidence="4">cv. Tatra</strain>
        <tissue evidence="3">Young leaves</tissue>
    </source>
</reference>
<accession>A0A2K3MLW7</accession>
<dbReference type="AlphaFoldDB" id="A0A2K3MLW7"/>
<proteinExistence type="predicted"/>
<sequence>MSKTTASGVDSPCNDLKTPTLDTESPTLLHSISEQGGYAYVRMASLAAAGDIRAAEAVREMAWEQLHSGPWHSVLPVWRDAYSMACLHVAKHHYENGEFKEALKALDMGIIMGGNLLRKDLDSAIGKVSEKARSIRVSDGSYQDFGNSEHQLVDHDFDVSKVSLIN</sequence>
<dbReference type="STRING" id="57577.A0A2K3MLW7"/>
<dbReference type="ExpressionAtlas" id="A0A2K3MLW7">
    <property type="expression patterns" value="baseline"/>
</dbReference>
<dbReference type="EMBL" id="ASHM01067325">
    <property type="protein sequence ID" value="PNX91754.1"/>
    <property type="molecule type" value="Genomic_DNA"/>
</dbReference>
<comment type="caution">
    <text evidence="3">The sequence shown here is derived from an EMBL/GenBank/DDBJ whole genome shotgun (WGS) entry which is preliminary data.</text>
</comment>
<gene>
    <name evidence="3" type="ORF">L195_g047888</name>
</gene>
<evidence type="ECO:0000259" key="2">
    <source>
        <dbReference type="Pfam" id="PF24472"/>
    </source>
</evidence>
<evidence type="ECO:0000256" key="1">
    <source>
        <dbReference type="SAM" id="MobiDB-lite"/>
    </source>
</evidence>
<protein>
    <submittedName>
        <fullName evidence="3">Lysine-specific demethylase 8-like protein</fullName>
    </submittedName>
</protein>
<dbReference type="InterPro" id="IPR056520">
    <property type="entry name" value="ARM_KDM8_N"/>
</dbReference>
<feature type="domain" description="DM8" evidence="2">
    <location>
        <begin position="18"/>
        <end position="136"/>
    </location>
</feature>
<evidence type="ECO:0000313" key="4">
    <source>
        <dbReference type="Proteomes" id="UP000236291"/>
    </source>
</evidence>
<evidence type="ECO:0000313" key="3">
    <source>
        <dbReference type="EMBL" id="PNX91754.1"/>
    </source>
</evidence>
<dbReference type="GO" id="GO:0008168">
    <property type="term" value="F:methyltransferase activity"/>
    <property type="evidence" value="ECO:0007669"/>
    <property type="project" value="UniProtKB-KW"/>
</dbReference>
<dbReference type="Pfam" id="PF24472">
    <property type="entry name" value="ARM_KDM8_N"/>
    <property type="match status" value="1"/>
</dbReference>
<reference evidence="3 4" key="2">
    <citation type="journal article" date="2017" name="Front. Plant Sci.">
        <title>Gene Classification and Mining of Molecular Markers Useful in Red Clover (Trifolium pratense) Breeding.</title>
        <authorList>
            <person name="Istvanek J."/>
            <person name="Dluhosova J."/>
            <person name="Dluhos P."/>
            <person name="Patkova L."/>
            <person name="Nedelnik J."/>
            <person name="Repkova J."/>
        </authorList>
    </citation>
    <scope>NUCLEOTIDE SEQUENCE [LARGE SCALE GENOMIC DNA]</scope>
    <source>
        <strain evidence="4">cv. Tatra</strain>
        <tissue evidence="3">Young leaves</tissue>
    </source>
</reference>
<feature type="region of interest" description="Disordered" evidence="1">
    <location>
        <begin position="1"/>
        <end position="22"/>
    </location>
</feature>
<dbReference type="GO" id="GO:0032259">
    <property type="term" value="P:methylation"/>
    <property type="evidence" value="ECO:0007669"/>
    <property type="project" value="UniProtKB-KW"/>
</dbReference>
<organism evidence="3 4">
    <name type="scientific">Trifolium pratense</name>
    <name type="common">Red clover</name>
    <dbReference type="NCBI Taxonomy" id="57577"/>
    <lineage>
        <taxon>Eukaryota</taxon>
        <taxon>Viridiplantae</taxon>
        <taxon>Streptophyta</taxon>
        <taxon>Embryophyta</taxon>
        <taxon>Tracheophyta</taxon>
        <taxon>Spermatophyta</taxon>
        <taxon>Magnoliopsida</taxon>
        <taxon>eudicotyledons</taxon>
        <taxon>Gunneridae</taxon>
        <taxon>Pentapetalae</taxon>
        <taxon>rosids</taxon>
        <taxon>fabids</taxon>
        <taxon>Fabales</taxon>
        <taxon>Fabaceae</taxon>
        <taxon>Papilionoideae</taxon>
        <taxon>50 kb inversion clade</taxon>
        <taxon>NPAAA clade</taxon>
        <taxon>Hologalegina</taxon>
        <taxon>IRL clade</taxon>
        <taxon>Trifolieae</taxon>
        <taxon>Trifolium</taxon>
    </lineage>
</organism>
<dbReference type="Proteomes" id="UP000236291">
    <property type="component" value="Unassembled WGS sequence"/>
</dbReference>
<keyword evidence="3" id="KW-0489">Methyltransferase</keyword>
<name>A0A2K3MLW7_TRIPR</name>